<name>A0A2L2XG37_9FIRM</name>
<gene>
    <name evidence="1" type="ORF">DCCM_4225</name>
</gene>
<comment type="caution">
    <text evidence="1">The sequence shown here is derived from an EMBL/GenBank/DDBJ whole genome shotgun (WGS) entry which is preliminary data.</text>
</comment>
<sequence>MVMAGTMEQRKFIPEAIKNGTAGFTVKPFHPDKIKNMYGRIGKGVACAYFARTRKLIGLLNISEGQETVLQWLLPISFVTCTPLN</sequence>
<dbReference type="Proteomes" id="UP000239549">
    <property type="component" value="Unassembled WGS sequence"/>
</dbReference>
<dbReference type="EMBL" id="BFAV01000157">
    <property type="protein sequence ID" value="GBF35102.1"/>
    <property type="molecule type" value="Genomic_DNA"/>
</dbReference>
<protein>
    <submittedName>
        <fullName evidence="1">Chemotaxis regulator CheY</fullName>
    </submittedName>
</protein>
<evidence type="ECO:0000313" key="2">
    <source>
        <dbReference type="Proteomes" id="UP000239549"/>
    </source>
</evidence>
<dbReference type="AlphaFoldDB" id="A0A2L2XG37"/>
<reference evidence="2" key="1">
    <citation type="submission" date="2018-02" db="EMBL/GenBank/DDBJ databases">
        <title>Genome sequence of Desulfocucumis palustris strain NAW-5.</title>
        <authorList>
            <person name="Watanabe M."/>
            <person name="Kojima H."/>
            <person name="Fukui M."/>
        </authorList>
    </citation>
    <scope>NUCLEOTIDE SEQUENCE [LARGE SCALE GENOMIC DNA]</scope>
    <source>
        <strain evidence="2">NAW-5</strain>
    </source>
</reference>
<organism evidence="1 2">
    <name type="scientific">Desulfocucumis palustris</name>
    <dbReference type="NCBI Taxonomy" id="1898651"/>
    <lineage>
        <taxon>Bacteria</taxon>
        <taxon>Bacillati</taxon>
        <taxon>Bacillota</taxon>
        <taxon>Clostridia</taxon>
        <taxon>Eubacteriales</taxon>
        <taxon>Desulfocucumaceae</taxon>
        <taxon>Desulfocucumis</taxon>
    </lineage>
</organism>
<accession>A0A2L2XG37</accession>
<keyword evidence="2" id="KW-1185">Reference proteome</keyword>
<proteinExistence type="predicted"/>
<evidence type="ECO:0000313" key="1">
    <source>
        <dbReference type="EMBL" id="GBF35102.1"/>
    </source>
</evidence>